<evidence type="ECO:0000313" key="6">
    <source>
        <dbReference type="Proteomes" id="UP000199236"/>
    </source>
</evidence>
<feature type="signal peptide" evidence="3">
    <location>
        <begin position="1"/>
        <end position="24"/>
    </location>
</feature>
<dbReference type="InterPro" id="IPR002477">
    <property type="entry name" value="Peptidoglycan-bd-like"/>
</dbReference>
<dbReference type="OrthoDB" id="9816009at2"/>
<feature type="chain" id="PRO_5011572965" evidence="3">
    <location>
        <begin position="25"/>
        <end position="448"/>
    </location>
</feature>
<protein>
    <submittedName>
        <fullName evidence="5">Putative peptidoglycan binding domain-containing protein</fullName>
    </submittedName>
</protein>
<dbReference type="Pfam" id="PF01471">
    <property type="entry name" value="PG_binding_1"/>
    <property type="match status" value="1"/>
</dbReference>
<evidence type="ECO:0000256" key="2">
    <source>
        <dbReference type="SAM" id="Phobius"/>
    </source>
</evidence>
<dbReference type="Gene3D" id="1.10.101.10">
    <property type="entry name" value="PGBD-like superfamily/PGBD"/>
    <property type="match status" value="1"/>
</dbReference>
<feature type="region of interest" description="Disordered" evidence="1">
    <location>
        <begin position="49"/>
        <end position="73"/>
    </location>
</feature>
<organism evidence="5 6">
    <name type="scientific">Cohaesibacter marisflavi</name>
    <dbReference type="NCBI Taxonomy" id="655353"/>
    <lineage>
        <taxon>Bacteria</taxon>
        <taxon>Pseudomonadati</taxon>
        <taxon>Pseudomonadota</taxon>
        <taxon>Alphaproteobacteria</taxon>
        <taxon>Hyphomicrobiales</taxon>
        <taxon>Cohaesibacteraceae</taxon>
    </lineage>
</organism>
<feature type="transmembrane region" description="Helical" evidence="2">
    <location>
        <begin position="29"/>
        <end position="46"/>
    </location>
</feature>
<name>A0A1I5HTE0_9HYPH</name>
<dbReference type="RefSeq" id="WP_090073355.1">
    <property type="nucleotide sequence ID" value="NZ_FOVR01000007.1"/>
</dbReference>
<dbReference type="STRING" id="655353.SAMN04488056_107121"/>
<dbReference type="Proteomes" id="UP000199236">
    <property type="component" value="Unassembled WGS sequence"/>
</dbReference>
<evidence type="ECO:0000313" key="5">
    <source>
        <dbReference type="EMBL" id="SFO51565.1"/>
    </source>
</evidence>
<dbReference type="InterPro" id="IPR036365">
    <property type="entry name" value="PGBD-like_sf"/>
</dbReference>
<feature type="domain" description="Peptidoglycan binding-like" evidence="4">
    <location>
        <begin position="72"/>
        <end position="125"/>
    </location>
</feature>
<keyword evidence="2" id="KW-1133">Transmembrane helix</keyword>
<dbReference type="EMBL" id="FOVR01000007">
    <property type="protein sequence ID" value="SFO51565.1"/>
    <property type="molecule type" value="Genomic_DNA"/>
</dbReference>
<keyword evidence="3" id="KW-0732">Signal</keyword>
<accession>A0A1I5HTE0</accession>
<keyword evidence="6" id="KW-1185">Reference proteome</keyword>
<feature type="compositionally biased region" description="Basic residues" evidence="1">
    <location>
        <begin position="49"/>
        <end position="60"/>
    </location>
</feature>
<evidence type="ECO:0000259" key="4">
    <source>
        <dbReference type="Pfam" id="PF01471"/>
    </source>
</evidence>
<sequence>MKKLMVLAIAYTLGSTQMTAPVYAGSGDFFAGALVGGAVGLIAGGANKARAKSNRSHKGTSSRSRIDPTQRENNRDLQRRLNELGYDAGTPDGVLGRRSKAAISAFQRDNGLPPTGKLSNEQTALLYQLSEGQAMGMNGGMGMQAPAIPGAAGPAFPSINNGMNNGGTLNGPAFPDIGGGNVNQMQIGTPSGGQFDNAMPSFGTPAASFGKPMAGAAAGTGTAAAVTGMPAVSNMNEAALDDGAAVSTANTDLSFASGQPSILGIELGESFKSGLSKLEENGYQNCAGQEEFITCSAQKTGVTETIRIARGLEQADVPVYLMDRTTLLKVDVDQSVIDAKIAEAYPEIAAAPHHILSNSAECAAYMSDLNNIDGFVNALDQLRQQEKSVNEWLEKSLEVCHSFYKLNVNHDGEQYRVRVILFDGSYLDNEVARFGQKNIDKVNSALKF</sequence>
<dbReference type="InterPro" id="IPR036366">
    <property type="entry name" value="PGBDSf"/>
</dbReference>
<evidence type="ECO:0000256" key="3">
    <source>
        <dbReference type="SAM" id="SignalP"/>
    </source>
</evidence>
<reference evidence="5 6" key="1">
    <citation type="submission" date="2016-10" db="EMBL/GenBank/DDBJ databases">
        <authorList>
            <person name="de Groot N.N."/>
        </authorList>
    </citation>
    <scope>NUCLEOTIDE SEQUENCE [LARGE SCALE GENOMIC DNA]</scope>
    <source>
        <strain evidence="5 6">CGMCC 1.9157</strain>
    </source>
</reference>
<keyword evidence="2" id="KW-0812">Transmembrane</keyword>
<dbReference type="SUPFAM" id="SSF47090">
    <property type="entry name" value="PGBD-like"/>
    <property type="match status" value="1"/>
</dbReference>
<dbReference type="AlphaFoldDB" id="A0A1I5HTE0"/>
<keyword evidence="2" id="KW-0472">Membrane</keyword>
<feature type="compositionally biased region" description="Basic and acidic residues" evidence="1">
    <location>
        <begin position="64"/>
        <end position="73"/>
    </location>
</feature>
<proteinExistence type="predicted"/>
<evidence type="ECO:0000256" key="1">
    <source>
        <dbReference type="SAM" id="MobiDB-lite"/>
    </source>
</evidence>
<gene>
    <name evidence="5" type="ORF">SAMN04488056_107121</name>
</gene>